<evidence type="ECO:0000313" key="12">
    <source>
        <dbReference type="EMBL" id="KAK8835817.1"/>
    </source>
</evidence>
<keyword evidence="3" id="KW-0808">Transferase</keyword>
<protein>
    <recommendedName>
        <fullName evidence="1">non-specific serine/threonine protein kinase</fullName>
        <ecNumber evidence="1">2.7.11.1</ecNumber>
    </recommendedName>
</protein>
<evidence type="ECO:0000256" key="1">
    <source>
        <dbReference type="ARBA" id="ARBA00012513"/>
    </source>
</evidence>
<evidence type="ECO:0000313" key="13">
    <source>
        <dbReference type="Proteomes" id="UP001470230"/>
    </source>
</evidence>
<name>A0ABR2GIM5_9EUKA</name>
<comment type="caution">
    <text evidence="10">The sequence shown here is derived from an EMBL/GenBank/DDBJ whole genome shotgun (WGS) entry which is preliminary data.</text>
</comment>
<keyword evidence="13" id="KW-1185">Reference proteome</keyword>
<keyword evidence="6" id="KW-0067">ATP-binding</keyword>
<gene>
    <name evidence="11" type="ORF">M9Y10_031719</name>
    <name evidence="12" type="ORF">M9Y10_040365</name>
    <name evidence="10" type="ORF">M9Y10_040471</name>
</gene>
<dbReference type="PROSITE" id="PS50011">
    <property type="entry name" value="PROTEIN_KINASE_DOM"/>
    <property type="match status" value="1"/>
</dbReference>
<proteinExistence type="predicted"/>
<sequence>MPKNECNTSDFYIIIFDYTLLLIPSSDFPSLFPYFELNSESIFYCISEDVKNKINQSGKQRNHFRFSEEKDRLLIEKMSTSFLSKFKLDLSNIDPEIIPTIKFTWKIIQKSVSFFMIKIGFLNAKYDRNIHLSDYLKSGIEDKEMKSDEFIELKLYNRGSLSSIYLAYLIEREEICLMKMFLRASEEEKLFRREHENYLNIKHPLHPRYFGNTKYLSYNCLLIEYLEGRTLDEIDFASQSTKDIMKIIFEIMIILAYLHHHGYIYRDLKPNNVIVDKNSTVYLIDFDRMIKSSSLKSDQKMTINFFGDYIAPEILNGEAFTYKSDIYSLGKVIEFIFSNVCSQEFIKIQQIFSKCISSKEEERPSISQLVNTFYFDVFSAEVSECKYAN</sequence>
<keyword evidence="5" id="KW-0418">Kinase</keyword>
<accession>A0ABR2GIM5</accession>
<dbReference type="EMBL" id="JAPFFF010000073">
    <property type="protein sequence ID" value="KAK8835817.1"/>
    <property type="molecule type" value="Genomic_DNA"/>
</dbReference>
<dbReference type="SMART" id="SM00220">
    <property type="entry name" value="S_TKc"/>
    <property type="match status" value="1"/>
</dbReference>
<dbReference type="EMBL" id="JAPFFF010000665">
    <property type="protein sequence ID" value="KAK8833767.1"/>
    <property type="molecule type" value="Genomic_DNA"/>
</dbReference>
<dbReference type="EMBL" id="JAPFFF010000437">
    <property type="protein sequence ID" value="KAK8834298.1"/>
    <property type="molecule type" value="Genomic_DNA"/>
</dbReference>
<comment type="catalytic activity">
    <reaction evidence="7">
        <text>L-threonyl-[protein] + ATP = O-phospho-L-threonyl-[protein] + ADP + H(+)</text>
        <dbReference type="Rhea" id="RHEA:46608"/>
        <dbReference type="Rhea" id="RHEA-COMP:11060"/>
        <dbReference type="Rhea" id="RHEA-COMP:11605"/>
        <dbReference type="ChEBI" id="CHEBI:15378"/>
        <dbReference type="ChEBI" id="CHEBI:30013"/>
        <dbReference type="ChEBI" id="CHEBI:30616"/>
        <dbReference type="ChEBI" id="CHEBI:61977"/>
        <dbReference type="ChEBI" id="CHEBI:456216"/>
        <dbReference type="EC" id="2.7.11.1"/>
    </reaction>
</comment>
<dbReference type="InterPro" id="IPR000719">
    <property type="entry name" value="Prot_kinase_dom"/>
</dbReference>
<evidence type="ECO:0000256" key="7">
    <source>
        <dbReference type="ARBA" id="ARBA00047899"/>
    </source>
</evidence>
<evidence type="ECO:0000256" key="3">
    <source>
        <dbReference type="ARBA" id="ARBA00022679"/>
    </source>
</evidence>
<feature type="domain" description="Protein kinase" evidence="9">
    <location>
        <begin position="150"/>
        <end position="389"/>
    </location>
</feature>
<evidence type="ECO:0000256" key="2">
    <source>
        <dbReference type="ARBA" id="ARBA00022527"/>
    </source>
</evidence>
<dbReference type="Proteomes" id="UP001470230">
    <property type="component" value="Unassembled WGS sequence"/>
</dbReference>
<dbReference type="Gene3D" id="1.10.510.10">
    <property type="entry name" value="Transferase(Phosphotransferase) domain 1"/>
    <property type="match status" value="1"/>
</dbReference>
<dbReference type="CDD" id="cd00180">
    <property type="entry name" value="PKc"/>
    <property type="match status" value="1"/>
</dbReference>
<dbReference type="PROSITE" id="PS00108">
    <property type="entry name" value="PROTEIN_KINASE_ST"/>
    <property type="match status" value="1"/>
</dbReference>
<dbReference type="Pfam" id="PF00069">
    <property type="entry name" value="Pkinase"/>
    <property type="match status" value="1"/>
</dbReference>
<evidence type="ECO:0000256" key="4">
    <source>
        <dbReference type="ARBA" id="ARBA00022741"/>
    </source>
</evidence>
<reference evidence="10 13" key="1">
    <citation type="submission" date="2024-04" db="EMBL/GenBank/DDBJ databases">
        <title>Tritrichomonas musculus Genome.</title>
        <authorList>
            <person name="Alves-Ferreira E."/>
            <person name="Grigg M."/>
            <person name="Lorenzi H."/>
            <person name="Galac M."/>
        </authorList>
    </citation>
    <scope>NUCLEOTIDE SEQUENCE [LARGE SCALE GENOMIC DNA]</scope>
    <source>
        <strain evidence="10 13">EAF2021</strain>
    </source>
</reference>
<comment type="catalytic activity">
    <reaction evidence="8">
        <text>L-seryl-[protein] + ATP = O-phospho-L-seryl-[protein] + ADP + H(+)</text>
        <dbReference type="Rhea" id="RHEA:17989"/>
        <dbReference type="Rhea" id="RHEA-COMP:9863"/>
        <dbReference type="Rhea" id="RHEA-COMP:11604"/>
        <dbReference type="ChEBI" id="CHEBI:15378"/>
        <dbReference type="ChEBI" id="CHEBI:29999"/>
        <dbReference type="ChEBI" id="CHEBI:30616"/>
        <dbReference type="ChEBI" id="CHEBI:83421"/>
        <dbReference type="ChEBI" id="CHEBI:456216"/>
        <dbReference type="EC" id="2.7.11.1"/>
    </reaction>
</comment>
<evidence type="ECO:0000256" key="6">
    <source>
        <dbReference type="ARBA" id="ARBA00022840"/>
    </source>
</evidence>
<keyword evidence="4" id="KW-0547">Nucleotide-binding</keyword>
<evidence type="ECO:0000256" key="8">
    <source>
        <dbReference type="ARBA" id="ARBA00048679"/>
    </source>
</evidence>
<evidence type="ECO:0000313" key="11">
    <source>
        <dbReference type="EMBL" id="KAK8834298.1"/>
    </source>
</evidence>
<dbReference type="EC" id="2.7.11.1" evidence="1"/>
<dbReference type="PANTHER" id="PTHR24363:SF0">
    <property type="entry name" value="SERINE_THREONINE KINASE LIKE DOMAIN CONTAINING 1"/>
    <property type="match status" value="1"/>
</dbReference>
<organism evidence="10 13">
    <name type="scientific">Tritrichomonas musculus</name>
    <dbReference type="NCBI Taxonomy" id="1915356"/>
    <lineage>
        <taxon>Eukaryota</taxon>
        <taxon>Metamonada</taxon>
        <taxon>Parabasalia</taxon>
        <taxon>Tritrichomonadida</taxon>
        <taxon>Tritrichomonadidae</taxon>
        <taxon>Tritrichomonas</taxon>
    </lineage>
</organism>
<keyword evidence="2" id="KW-0723">Serine/threonine-protein kinase</keyword>
<dbReference type="SUPFAM" id="SSF56112">
    <property type="entry name" value="Protein kinase-like (PK-like)"/>
    <property type="match status" value="1"/>
</dbReference>
<dbReference type="InterPro" id="IPR011009">
    <property type="entry name" value="Kinase-like_dom_sf"/>
</dbReference>
<evidence type="ECO:0000313" key="10">
    <source>
        <dbReference type="EMBL" id="KAK8833767.1"/>
    </source>
</evidence>
<evidence type="ECO:0000256" key="5">
    <source>
        <dbReference type="ARBA" id="ARBA00022777"/>
    </source>
</evidence>
<evidence type="ECO:0000259" key="9">
    <source>
        <dbReference type="PROSITE" id="PS50011"/>
    </source>
</evidence>
<dbReference type="InterPro" id="IPR008271">
    <property type="entry name" value="Ser/Thr_kinase_AS"/>
</dbReference>
<dbReference type="PANTHER" id="PTHR24363">
    <property type="entry name" value="SERINE/THREONINE PROTEIN KINASE"/>
    <property type="match status" value="1"/>
</dbReference>